<dbReference type="Proteomes" id="UP001190465">
    <property type="component" value="Chromosome"/>
</dbReference>
<evidence type="ECO:0008006" key="4">
    <source>
        <dbReference type="Google" id="ProtNLM"/>
    </source>
</evidence>
<organism evidence="2 3">
    <name type="scientific">[Mycobacterium] burgundiense</name>
    <dbReference type="NCBI Taxonomy" id="3064286"/>
    <lineage>
        <taxon>Bacteria</taxon>
        <taxon>Bacillati</taxon>
        <taxon>Actinomycetota</taxon>
        <taxon>Actinomycetes</taxon>
        <taxon>Mycobacteriales</taxon>
        <taxon>Mycobacteriaceae</taxon>
        <taxon>Mycolicibacterium</taxon>
    </lineage>
</organism>
<keyword evidence="1" id="KW-0472">Membrane</keyword>
<dbReference type="RefSeq" id="WP_308480634.1">
    <property type="nucleotide sequence ID" value="NZ_OY726397.1"/>
</dbReference>
<feature type="transmembrane region" description="Helical" evidence="1">
    <location>
        <begin position="73"/>
        <end position="93"/>
    </location>
</feature>
<name>A0ABM9L9F1_9MYCO</name>
<evidence type="ECO:0000313" key="3">
    <source>
        <dbReference type="Proteomes" id="UP001190465"/>
    </source>
</evidence>
<feature type="transmembrane region" description="Helical" evidence="1">
    <location>
        <begin position="12"/>
        <end position="36"/>
    </location>
</feature>
<accession>A0ABM9L9F1</accession>
<keyword evidence="3" id="KW-1185">Reference proteome</keyword>
<gene>
    <name evidence="2" type="ORF">MU0053_000266</name>
</gene>
<evidence type="ECO:0000313" key="2">
    <source>
        <dbReference type="EMBL" id="CAJ1495089.1"/>
    </source>
</evidence>
<protein>
    <recommendedName>
        <fullName evidence="4">DUF4190 domain-containing protein</fullName>
    </recommendedName>
</protein>
<dbReference type="EMBL" id="OY726397">
    <property type="protein sequence ID" value="CAJ1495089.1"/>
    <property type="molecule type" value="Genomic_DNA"/>
</dbReference>
<keyword evidence="1" id="KW-0812">Transmembrane</keyword>
<proteinExistence type="predicted"/>
<keyword evidence="1" id="KW-1133">Transmembrane helix</keyword>
<feature type="transmembrane region" description="Helical" evidence="1">
    <location>
        <begin position="42"/>
        <end position="61"/>
    </location>
</feature>
<reference evidence="2 3" key="1">
    <citation type="submission" date="2023-08" db="EMBL/GenBank/DDBJ databases">
        <authorList>
            <person name="Folkvardsen B D."/>
            <person name="Norman A."/>
        </authorList>
    </citation>
    <scope>NUCLEOTIDE SEQUENCE [LARGE SCALE GENOMIC DNA]</scope>
    <source>
        <strain evidence="2 3">Mu0053</strain>
    </source>
</reference>
<evidence type="ECO:0000256" key="1">
    <source>
        <dbReference type="SAM" id="Phobius"/>
    </source>
</evidence>
<sequence>MSETVPDPAGQRYSAATFLASMGSVLVAGVGAWTFIPWWPLGILGLPLLLIDLVVGVILVTRPGTLGQVGRGMLIGLLAAPVTLLIFFPGLIVSDQLGLLG</sequence>